<evidence type="ECO:0000313" key="4">
    <source>
        <dbReference type="Proteomes" id="UP000198891"/>
    </source>
</evidence>
<reference evidence="3 4" key="1">
    <citation type="submission" date="2016-10" db="EMBL/GenBank/DDBJ databases">
        <authorList>
            <person name="de Groot N.N."/>
        </authorList>
    </citation>
    <scope>NUCLEOTIDE SEQUENCE [LARGE SCALE GENOMIC DNA]</scope>
    <source>
        <strain evidence="3 4">CGMCC 4.3491</strain>
    </source>
</reference>
<evidence type="ECO:0000313" key="3">
    <source>
        <dbReference type="EMBL" id="SDZ26890.1"/>
    </source>
</evidence>
<dbReference type="RefSeq" id="WP_092555067.1">
    <property type="nucleotide sequence ID" value="NZ_FNPZ01000003.1"/>
</dbReference>
<proteinExistence type="predicted"/>
<dbReference type="AlphaFoldDB" id="A0A1H3RMM9"/>
<feature type="transmembrane region" description="Helical" evidence="2">
    <location>
        <begin position="47"/>
        <end position="72"/>
    </location>
</feature>
<dbReference type="Proteomes" id="UP000198891">
    <property type="component" value="Unassembled WGS sequence"/>
</dbReference>
<evidence type="ECO:0000256" key="1">
    <source>
        <dbReference type="SAM" id="MobiDB-lite"/>
    </source>
</evidence>
<feature type="compositionally biased region" description="Low complexity" evidence="1">
    <location>
        <begin position="96"/>
        <end position="107"/>
    </location>
</feature>
<keyword evidence="4" id="KW-1185">Reference proteome</keyword>
<accession>A0A1H3RMM9</accession>
<dbReference type="EMBL" id="FNPZ01000003">
    <property type="protein sequence ID" value="SDZ26890.1"/>
    <property type="molecule type" value="Genomic_DNA"/>
</dbReference>
<keyword evidence="2" id="KW-1133">Transmembrane helix</keyword>
<sequence length="290" mass="30425">MRTDPPAGDELARLLVTMRSSVMTAALQDAPESAVARQQWATVRRRTLGITIALLSLLVIGGGGAALATGLIPNPFDGPPAPVATVTPTQAPPSTPTATPSPEASAPVTPPEPVVDPLDPGTWIIDYSQAGSLLVGDPIAPFAEAAGLQPNPSPIDCPSGFYLFRDQDENSVDVSVALTQADARATPVDDPVLTYAEFHTRGVASSPLPDSPSTPAGIRLGSSEDDLIAAYPDLRQTFSKYDDTMGFTTYVSGPVDGRYLVFQVAPSPDGPRTVRLLQTSTWDVVFDICD</sequence>
<keyword evidence="2" id="KW-0812">Transmembrane</keyword>
<dbReference type="OrthoDB" id="4978239at2"/>
<keyword evidence="2" id="KW-0472">Membrane</keyword>
<evidence type="ECO:0000256" key="2">
    <source>
        <dbReference type="SAM" id="Phobius"/>
    </source>
</evidence>
<feature type="region of interest" description="Disordered" evidence="1">
    <location>
        <begin position="79"/>
        <end position="111"/>
    </location>
</feature>
<gene>
    <name evidence="3" type="ORF">SAMN05216554_2928</name>
</gene>
<organism evidence="3 4">
    <name type="scientific">Herbiconiux ginsengi</name>
    <dbReference type="NCBI Taxonomy" id="381665"/>
    <lineage>
        <taxon>Bacteria</taxon>
        <taxon>Bacillati</taxon>
        <taxon>Actinomycetota</taxon>
        <taxon>Actinomycetes</taxon>
        <taxon>Micrococcales</taxon>
        <taxon>Microbacteriaceae</taxon>
        <taxon>Herbiconiux</taxon>
    </lineage>
</organism>
<protein>
    <submittedName>
        <fullName evidence="3">Uncharacterized protein</fullName>
    </submittedName>
</protein>
<name>A0A1H3RMM9_9MICO</name>
<dbReference type="STRING" id="381665.SAMN05216554_2928"/>